<dbReference type="InParanoid" id="F6UHY5"/>
<dbReference type="GeneTree" id="ENSGT00940000177029"/>
<reference evidence="1" key="2">
    <citation type="submission" date="2025-09" db="UniProtKB">
        <authorList>
            <consortium name="Ensembl"/>
        </authorList>
    </citation>
    <scope>IDENTIFICATION</scope>
    <source>
        <strain evidence="1">Glennie</strain>
    </source>
</reference>
<dbReference type="HOGENOM" id="CLU_115678_0_0_1"/>
<keyword evidence="2" id="KW-1185">Reference proteome</keyword>
<organism evidence="1 2">
    <name type="scientific">Ornithorhynchus anatinus</name>
    <name type="common">Duckbill platypus</name>
    <dbReference type="NCBI Taxonomy" id="9258"/>
    <lineage>
        <taxon>Eukaryota</taxon>
        <taxon>Metazoa</taxon>
        <taxon>Chordata</taxon>
        <taxon>Craniata</taxon>
        <taxon>Vertebrata</taxon>
        <taxon>Euteleostomi</taxon>
        <taxon>Mammalia</taxon>
        <taxon>Monotremata</taxon>
        <taxon>Ornithorhynchidae</taxon>
        <taxon>Ornithorhynchus</taxon>
    </lineage>
</organism>
<evidence type="ECO:0000313" key="1">
    <source>
        <dbReference type="Ensembl" id="ENSOANP00000022894.2"/>
    </source>
</evidence>
<dbReference type="Proteomes" id="UP000002279">
    <property type="component" value="Unplaced"/>
</dbReference>
<reference evidence="1" key="1">
    <citation type="submission" date="2025-08" db="UniProtKB">
        <authorList>
            <consortium name="Ensembl"/>
        </authorList>
    </citation>
    <scope>IDENTIFICATION</scope>
    <source>
        <strain evidence="1">Glennie</strain>
    </source>
</reference>
<dbReference type="Bgee" id="ENSOANG00000014530">
    <property type="expression patterns" value="Expressed in brain"/>
</dbReference>
<protein>
    <submittedName>
        <fullName evidence="1">Uncharacterized protein</fullName>
    </submittedName>
</protein>
<proteinExistence type="predicted"/>
<evidence type="ECO:0000313" key="2">
    <source>
        <dbReference type="Proteomes" id="UP000002279"/>
    </source>
</evidence>
<accession>F6UHY5</accession>
<dbReference type="OMA" id="FHGKEVY"/>
<name>F6UHY5_ORNAN</name>
<dbReference type="eggNOG" id="KOG3514">
    <property type="taxonomic scope" value="Eukaryota"/>
</dbReference>
<dbReference type="AlphaFoldDB" id="F6UHY5"/>
<dbReference type="STRING" id="9258.ENSOANP00000022894"/>
<sequence>MVPLSVVDLLLQDLDLDGARAHVQQQVEVTVQHLDGEEVHLDHLRVLGVLLVAGLAVAEEDQPVGLRGAEIERYGARLLGVPLGQGDEGLRGLERDGVQGGHVLALEGHHAVDLHLGVALLGEAGELQPDVVVLVDHLQAESGCQPGRRKPAVGRGRLS</sequence>
<dbReference type="Ensembl" id="ENSOANT00000022898.2">
    <property type="protein sequence ID" value="ENSOANP00000022894.2"/>
    <property type="gene ID" value="ENSOANG00000014530.2"/>
</dbReference>